<feature type="region of interest" description="Disordered" evidence="1">
    <location>
        <begin position="1"/>
        <end position="20"/>
    </location>
</feature>
<accession>A0AAV6XJM2</accession>
<dbReference type="Pfam" id="PF14111">
    <property type="entry name" value="DUF4283"/>
    <property type="match status" value="1"/>
</dbReference>
<reference evidence="3" key="1">
    <citation type="submission" date="2019-10" db="EMBL/GenBank/DDBJ databases">
        <authorList>
            <person name="Zhang R."/>
            <person name="Pan Y."/>
            <person name="Wang J."/>
            <person name="Ma R."/>
            <person name="Yu S."/>
        </authorList>
    </citation>
    <scope>NUCLEOTIDE SEQUENCE</scope>
    <source>
        <strain evidence="3">LA-IB0</strain>
        <tissue evidence="3">Leaf</tissue>
    </source>
</reference>
<dbReference type="InterPro" id="IPR025558">
    <property type="entry name" value="DUF4283"/>
</dbReference>
<sequence>MAAPPPPDHTAPETNSGSQTATKVSYAATLKANPRPTELAARAAKKAFVHGIDTNVIGTSAMVNGRKTIFLSKEEDEYMAVPFQYALIRLFDPNDYARIWLKQTWYFDGYPMRILKWTSDFNPSEESPIMPIWIKIFGLRPHWFHRRFLYHIASLIGKPLKLDEATTEIDNPVVARICVEVNVLEKLQFDVPIQIDDKTHYFKRPPRLKTYEKS</sequence>
<evidence type="ECO:0000256" key="1">
    <source>
        <dbReference type="SAM" id="MobiDB-lite"/>
    </source>
</evidence>
<dbReference type="Proteomes" id="UP000826271">
    <property type="component" value="Unassembled WGS sequence"/>
</dbReference>
<organism evidence="3 4">
    <name type="scientific">Buddleja alternifolia</name>
    <dbReference type="NCBI Taxonomy" id="168488"/>
    <lineage>
        <taxon>Eukaryota</taxon>
        <taxon>Viridiplantae</taxon>
        <taxon>Streptophyta</taxon>
        <taxon>Embryophyta</taxon>
        <taxon>Tracheophyta</taxon>
        <taxon>Spermatophyta</taxon>
        <taxon>Magnoliopsida</taxon>
        <taxon>eudicotyledons</taxon>
        <taxon>Gunneridae</taxon>
        <taxon>Pentapetalae</taxon>
        <taxon>asterids</taxon>
        <taxon>lamiids</taxon>
        <taxon>Lamiales</taxon>
        <taxon>Scrophulariaceae</taxon>
        <taxon>Buddlejeae</taxon>
        <taxon>Buddleja</taxon>
    </lineage>
</organism>
<gene>
    <name evidence="3" type="ORF">BUALT_Bualt07G0072400</name>
</gene>
<feature type="domain" description="DUF4283" evidence="2">
    <location>
        <begin position="84"/>
        <end position="125"/>
    </location>
</feature>
<proteinExistence type="predicted"/>
<protein>
    <recommendedName>
        <fullName evidence="2">DUF4283 domain-containing protein</fullName>
    </recommendedName>
</protein>
<evidence type="ECO:0000313" key="3">
    <source>
        <dbReference type="EMBL" id="KAG8379283.1"/>
    </source>
</evidence>
<dbReference type="EMBL" id="WHWC01000007">
    <property type="protein sequence ID" value="KAG8379283.1"/>
    <property type="molecule type" value="Genomic_DNA"/>
</dbReference>
<evidence type="ECO:0000259" key="2">
    <source>
        <dbReference type="Pfam" id="PF14111"/>
    </source>
</evidence>
<dbReference type="AlphaFoldDB" id="A0AAV6XJM2"/>
<dbReference type="PANTHER" id="PTHR31286">
    <property type="entry name" value="GLYCINE-RICH CELL WALL STRUCTURAL PROTEIN 1.8-LIKE"/>
    <property type="match status" value="1"/>
</dbReference>
<dbReference type="InterPro" id="IPR040256">
    <property type="entry name" value="At4g02000-like"/>
</dbReference>
<comment type="caution">
    <text evidence="3">The sequence shown here is derived from an EMBL/GenBank/DDBJ whole genome shotgun (WGS) entry which is preliminary data.</text>
</comment>
<name>A0AAV6XJM2_9LAMI</name>
<keyword evidence="4" id="KW-1185">Reference proteome</keyword>
<evidence type="ECO:0000313" key="4">
    <source>
        <dbReference type="Proteomes" id="UP000826271"/>
    </source>
</evidence>
<dbReference type="PANTHER" id="PTHR31286:SF179">
    <property type="entry name" value="RNASE H TYPE-1 DOMAIN-CONTAINING PROTEIN"/>
    <property type="match status" value="1"/>
</dbReference>